<protein>
    <recommendedName>
        <fullName evidence="5">Secreted protein</fullName>
    </recommendedName>
</protein>
<proteinExistence type="predicted"/>
<dbReference type="GeneID" id="25737433"/>
<organism evidence="3 4">
    <name type="scientific">Monoraphidium neglectum</name>
    <dbReference type="NCBI Taxonomy" id="145388"/>
    <lineage>
        <taxon>Eukaryota</taxon>
        <taxon>Viridiplantae</taxon>
        <taxon>Chlorophyta</taxon>
        <taxon>core chlorophytes</taxon>
        <taxon>Chlorophyceae</taxon>
        <taxon>CS clade</taxon>
        <taxon>Sphaeropleales</taxon>
        <taxon>Selenastraceae</taxon>
        <taxon>Monoraphidium</taxon>
    </lineage>
</organism>
<evidence type="ECO:0000256" key="2">
    <source>
        <dbReference type="SAM" id="SignalP"/>
    </source>
</evidence>
<name>A0A0D2MSK1_9CHLO</name>
<sequence>MLGGQALRVAVELLAWLETLPVAAAAAVGEEEVAEAAEGERGEVAAGGAAGAPAKQVHGRAEPSIRVLPLRHGLAAPGGDGGDGGGGALPPLPGQRSVPPGQRVASWV</sequence>
<evidence type="ECO:0000313" key="3">
    <source>
        <dbReference type="EMBL" id="KIZ03407.1"/>
    </source>
</evidence>
<evidence type="ECO:0000256" key="1">
    <source>
        <dbReference type="SAM" id="MobiDB-lite"/>
    </source>
</evidence>
<dbReference type="EMBL" id="KK100857">
    <property type="protein sequence ID" value="KIZ03407.1"/>
    <property type="molecule type" value="Genomic_DNA"/>
</dbReference>
<dbReference type="AlphaFoldDB" id="A0A0D2MSK1"/>
<dbReference type="KEGG" id="mng:MNEG_4556"/>
<feature type="signal peptide" evidence="2">
    <location>
        <begin position="1"/>
        <end position="25"/>
    </location>
</feature>
<evidence type="ECO:0008006" key="5">
    <source>
        <dbReference type="Google" id="ProtNLM"/>
    </source>
</evidence>
<keyword evidence="2" id="KW-0732">Signal</keyword>
<gene>
    <name evidence="3" type="ORF">MNEG_4556</name>
</gene>
<reference evidence="3 4" key="1">
    <citation type="journal article" date="2013" name="BMC Genomics">
        <title>Reconstruction of the lipid metabolism for the microalga Monoraphidium neglectum from its genome sequence reveals characteristics suitable for biofuel production.</title>
        <authorList>
            <person name="Bogen C."/>
            <person name="Al-Dilaimi A."/>
            <person name="Albersmeier A."/>
            <person name="Wichmann J."/>
            <person name="Grundmann M."/>
            <person name="Rupp O."/>
            <person name="Lauersen K.J."/>
            <person name="Blifernez-Klassen O."/>
            <person name="Kalinowski J."/>
            <person name="Goesmann A."/>
            <person name="Mussgnug J.H."/>
            <person name="Kruse O."/>
        </authorList>
    </citation>
    <scope>NUCLEOTIDE SEQUENCE [LARGE SCALE GENOMIC DNA]</scope>
    <source>
        <strain evidence="3 4">SAG 48.87</strain>
    </source>
</reference>
<feature type="compositionally biased region" description="Gly residues" evidence="1">
    <location>
        <begin position="76"/>
        <end position="88"/>
    </location>
</feature>
<dbReference type="RefSeq" id="XP_013902426.1">
    <property type="nucleotide sequence ID" value="XM_014046972.1"/>
</dbReference>
<evidence type="ECO:0000313" key="4">
    <source>
        <dbReference type="Proteomes" id="UP000054498"/>
    </source>
</evidence>
<accession>A0A0D2MSK1</accession>
<feature type="region of interest" description="Disordered" evidence="1">
    <location>
        <begin position="36"/>
        <end position="108"/>
    </location>
</feature>
<dbReference type="Proteomes" id="UP000054498">
    <property type="component" value="Unassembled WGS sequence"/>
</dbReference>
<keyword evidence="4" id="KW-1185">Reference proteome</keyword>
<feature type="chain" id="PRO_5002259062" description="Secreted protein" evidence="2">
    <location>
        <begin position="26"/>
        <end position="108"/>
    </location>
</feature>